<sequence>MNGTPPLSQLAAELESQMGPTIAQAVTGVDPTGSARLASQVRLAHATWTVAFTAMGRDRAIEWITKPNPLLGGRTPLCAIRDLDAAALHCATVLVAYSHRV</sequence>
<dbReference type="EMBL" id="CP134880">
    <property type="protein sequence ID" value="WNM27365.1"/>
    <property type="molecule type" value="Genomic_DNA"/>
</dbReference>
<proteinExistence type="predicted"/>
<dbReference type="KEGG" id="dcp:RN607_14370"/>
<accession>A0AA96FFC2</accession>
<protein>
    <submittedName>
        <fullName evidence="1">Antitoxin Xre/MbcA/ParS toxin-binding domain-containing protein</fullName>
    </submittedName>
</protein>
<dbReference type="AlphaFoldDB" id="A0AA96FFC2"/>
<reference evidence="1" key="1">
    <citation type="submission" date="2023-09" db="EMBL/GenBank/DDBJ databases">
        <title>Demequina sp. a novel bacteria isolated from Capsicum annuum.</title>
        <authorList>
            <person name="Humaira Z."/>
            <person name="Lee J."/>
            <person name="Cho D."/>
        </authorList>
    </citation>
    <scope>NUCLEOTIDE SEQUENCE</scope>
    <source>
        <strain evidence="1">PMTSA13</strain>
    </source>
</reference>
<dbReference type="Proteomes" id="UP001303408">
    <property type="component" value="Chromosome"/>
</dbReference>
<dbReference type="RefSeq" id="WP_313543367.1">
    <property type="nucleotide sequence ID" value="NZ_CP134880.1"/>
</dbReference>
<gene>
    <name evidence="1" type="ORF">RN607_14370</name>
</gene>
<evidence type="ECO:0000313" key="1">
    <source>
        <dbReference type="EMBL" id="WNM27365.1"/>
    </source>
</evidence>
<organism evidence="1">
    <name type="scientific">Demequina capsici</name>
    <dbReference type="NCBI Taxonomy" id="3075620"/>
    <lineage>
        <taxon>Bacteria</taxon>
        <taxon>Bacillati</taxon>
        <taxon>Actinomycetota</taxon>
        <taxon>Actinomycetes</taxon>
        <taxon>Micrococcales</taxon>
        <taxon>Demequinaceae</taxon>
        <taxon>Demequina</taxon>
    </lineage>
</organism>
<name>A0AA96FFC2_9MICO</name>